<dbReference type="AlphaFoldDB" id="A0A7C9CSV4"/>
<protein>
    <submittedName>
        <fullName evidence="1">Uncharacterized protein</fullName>
    </submittedName>
</protein>
<reference evidence="1" key="2">
    <citation type="submission" date="2020-07" db="EMBL/GenBank/DDBJ databases">
        <authorList>
            <person name="Vera ALvarez R."/>
            <person name="Arias-Moreno D.M."/>
            <person name="Jimenez-Jacinto V."/>
            <person name="Jimenez-Bremont J.F."/>
            <person name="Swaminathan K."/>
            <person name="Moose S.P."/>
            <person name="Guerrero-Gonzalez M.L."/>
            <person name="Marino-Ramirez L."/>
            <person name="Landsman D."/>
            <person name="Rodriguez-Kessler M."/>
            <person name="Delgado-Sanchez P."/>
        </authorList>
    </citation>
    <scope>NUCLEOTIDE SEQUENCE</scope>
    <source>
        <tissue evidence="1">Cladode</tissue>
    </source>
</reference>
<sequence>MSANPVEWTREDQEAASSFFLLFSNSFFSCREKSSLASSSSHSSSVSFSLSFLMKSALMLNSGNSSSFSSNSSIKSSTDSRCSLSISLGCHPETEPGLQMRLNDYKNLYVKGGLHHQRRTQNFQFSKPTVVTHLWSFNQSENPSPLNY</sequence>
<reference evidence="1" key="1">
    <citation type="journal article" date="2013" name="J. Plant Res.">
        <title>Effect of fungi and light on seed germination of three Opuntia species from semiarid lands of central Mexico.</title>
        <authorList>
            <person name="Delgado-Sanchez P."/>
            <person name="Jimenez-Bremont J.F."/>
            <person name="Guerrero-Gonzalez Mde L."/>
            <person name="Flores J."/>
        </authorList>
    </citation>
    <scope>NUCLEOTIDE SEQUENCE</scope>
    <source>
        <tissue evidence="1">Cladode</tissue>
    </source>
</reference>
<dbReference type="EMBL" id="GISG01042507">
    <property type="protein sequence ID" value="MBA4623282.1"/>
    <property type="molecule type" value="Transcribed_RNA"/>
</dbReference>
<proteinExistence type="predicted"/>
<dbReference type="EMBL" id="GISG01042508">
    <property type="protein sequence ID" value="MBA4623283.1"/>
    <property type="molecule type" value="Transcribed_RNA"/>
</dbReference>
<evidence type="ECO:0000313" key="1">
    <source>
        <dbReference type="EMBL" id="MBA4623283.1"/>
    </source>
</evidence>
<name>A0A7C9CSV4_OPUST</name>
<accession>A0A7C9CSV4</accession>
<organism evidence="1">
    <name type="scientific">Opuntia streptacantha</name>
    <name type="common">Prickly pear cactus</name>
    <name type="synonym">Opuntia cardona</name>
    <dbReference type="NCBI Taxonomy" id="393608"/>
    <lineage>
        <taxon>Eukaryota</taxon>
        <taxon>Viridiplantae</taxon>
        <taxon>Streptophyta</taxon>
        <taxon>Embryophyta</taxon>
        <taxon>Tracheophyta</taxon>
        <taxon>Spermatophyta</taxon>
        <taxon>Magnoliopsida</taxon>
        <taxon>eudicotyledons</taxon>
        <taxon>Gunneridae</taxon>
        <taxon>Pentapetalae</taxon>
        <taxon>Caryophyllales</taxon>
        <taxon>Cactineae</taxon>
        <taxon>Cactaceae</taxon>
        <taxon>Opuntioideae</taxon>
        <taxon>Opuntia</taxon>
    </lineage>
</organism>